<accession>A0AAN8N7C7</accession>
<gene>
    <name evidence="1" type="ORF">TWF506_003380</name>
</gene>
<dbReference type="Proteomes" id="UP001307849">
    <property type="component" value="Unassembled WGS sequence"/>
</dbReference>
<name>A0AAN8N7C7_9PEZI</name>
<evidence type="ECO:0000313" key="1">
    <source>
        <dbReference type="EMBL" id="KAK6500611.1"/>
    </source>
</evidence>
<proteinExistence type="predicted"/>
<protein>
    <submittedName>
        <fullName evidence="1">Uncharacterized protein</fullName>
    </submittedName>
</protein>
<keyword evidence="2" id="KW-1185">Reference proteome</keyword>
<comment type="caution">
    <text evidence="1">The sequence shown here is derived from an EMBL/GenBank/DDBJ whole genome shotgun (WGS) entry which is preliminary data.</text>
</comment>
<sequence>MPGILDCPPEILDLIIDELAFSPALPSELVDSVHQRLSRRILSLGQTCRFFYESILPRFYSSCFLEFHAFFHCSNEGPRYRLYDSSGAVTVQKYNGFFKRGSLVKNLNIRFDKRGGWGAPVQEWTKKTWFEYKEASQTAPIILERLIPRFDHLKRVEFQRDTETQGSLGDFVRGLGLVLSRVTSLTALDLSIQYNNEDKNNWAENEIEIEYPSFAARLQELSISVEPKLRELDWNKEPTDSDILVCFWFMDILTRLLKIPSQTVKTLNFEFIVEKFGSSPLGHRWLNDREYSLPVKNFEKILDLPLVRKLYLTLGHGSQFAYDKYFNVGHGEVRDLTLQLVTLPGGEWRKEIPFIKSFPKLTTLTLYHPRDIRLVEAVVAALRSDFTSLKELRILLFTPSSQITEIMNKFEKDPRVQVEKFDSSHSSATVCLYF</sequence>
<evidence type="ECO:0000313" key="2">
    <source>
        <dbReference type="Proteomes" id="UP001307849"/>
    </source>
</evidence>
<organism evidence="1 2">
    <name type="scientific">Arthrobotrys conoides</name>
    <dbReference type="NCBI Taxonomy" id="74498"/>
    <lineage>
        <taxon>Eukaryota</taxon>
        <taxon>Fungi</taxon>
        <taxon>Dikarya</taxon>
        <taxon>Ascomycota</taxon>
        <taxon>Pezizomycotina</taxon>
        <taxon>Orbiliomycetes</taxon>
        <taxon>Orbiliales</taxon>
        <taxon>Orbiliaceae</taxon>
        <taxon>Arthrobotrys</taxon>
    </lineage>
</organism>
<reference evidence="1 2" key="1">
    <citation type="submission" date="2019-10" db="EMBL/GenBank/DDBJ databases">
        <authorList>
            <person name="Palmer J.M."/>
        </authorList>
    </citation>
    <scope>NUCLEOTIDE SEQUENCE [LARGE SCALE GENOMIC DNA]</scope>
    <source>
        <strain evidence="1 2">TWF506</strain>
    </source>
</reference>
<dbReference type="AlphaFoldDB" id="A0AAN8N7C7"/>
<dbReference type="EMBL" id="JAVHJM010000012">
    <property type="protein sequence ID" value="KAK6500611.1"/>
    <property type="molecule type" value="Genomic_DNA"/>
</dbReference>